<dbReference type="Proteomes" id="UP000269998">
    <property type="component" value="Chromosome"/>
</dbReference>
<dbReference type="EMBL" id="LR130759">
    <property type="protein sequence ID" value="VDM87366.1"/>
    <property type="molecule type" value="Genomic_DNA"/>
</dbReference>
<keyword evidence="2" id="KW-1185">Reference proteome</keyword>
<protein>
    <submittedName>
        <fullName evidence="1">Uncharacterized protein</fullName>
    </submittedName>
</protein>
<evidence type="ECO:0000313" key="1">
    <source>
        <dbReference type="EMBL" id="VDM87366.1"/>
    </source>
</evidence>
<name>A0A3S5CZJ5_9MYCO</name>
<reference evidence="2" key="1">
    <citation type="submission" date="2018-02" db="EMBL/GenBank/DDBJ databases">
        <authorList>
            <person name="Seth-Smith MB H."/>
            <person name="Seth-Smith H."/>
        </authorList>
    </citation>
    <scope>NUCLEOTIDE SEQUENCE [LARGE SCALE GENOMIC DNA]</scope>
</reference>
<evidence type="ECO:0000313" key="2">
    <source>
        <dbReference type="Proteomes" id="UP000269998"/>
    </source>
</evidence>
<proteinExistence type="predicted"/>
<organism evidence="1 2">
    <name type="scientific">Mycobacterium basiliense</name>
    <dbReference type="NCBI Taxonomy" id="2094119"/>
    <lineage>
        <taxon>Bacteria</taxon>
        <taxon>Bacillati</taxon>
        <taxon>Actinomycetota</taxon>
        <taxon>Actinomycetes</taxon>
        <taxon>Mycobacteriales</taxon>
        <taxon>Mycobacteriaceae</taxon>
        <taxon>Mycobacterium</taxon>
    </lineage>
</organism>
<dbReference type="KEGG" id="mbai:MB901379_00905"/>
<gene>
    <name evidence="1" type="ORF">MB901379_00905</name>
</gene>
<sequence length="43" mass="4648">MSPVNPLTSKAHHTLTCAVFRHRRARGAGTACTYQPRSAQGNP</sequence>
<accession>A0A3S5CZJ5</accession>
<dbReference type="AlphaFoldDB" id="A0A3S5CZJ5"/>